<dbReference type="AlphaFoldDB" id="A0A0G3VIH4"/>
<keyword evidence="3 4" id="KW-0687">Ribonucleoprotein</keyword>
<dbReference type="InterPro" id="IPR022666">
    <property type="entry name" value="Ribosomal_uL2_RNA-bd_dom"/>
</dbReference>
<evidence type="ECO:0000256" key="3">
    <source>
        <dbReference type="ARBA" id="ARBA00023274"/>
    </source>
</evidence>
<evidence type="ECO:0000256" key="4">
    <source>
        <dbReference type="HAMAP-Rule" id="MF_01320"/>
    </source>
</evidence>
<organism evidence="8">
    <name type="scientific">Euglena viridis</name>
    <name type="common">Cercaria viridis</name>
    <dbReference type="NCBI Taxonomy" id="3040"/>
    <lineage>
        <taxon>Eukaryota</taxon>
        <taxon>Discoba</taxon>
        <taxon>Euglenozoa</taxon>
        <taxon>Euglenida</taxon>
        <taxon>Spirocuta</taxon>
        <taxon>Euglenophyceae</taxon>
        <taxon>Euglenales</taxon>
        <taxon>Euglenaceae</taxon>
        <taxon>Euglena</taxon>
    </lineage>
</organism>
<dbReference type="InterPro" id="IPR022669">
    <property type="entry name" value="Ribosomal_uL2_C"/>
</dbReference>
<dbReference type="GO" id="GO:0016740">
    <property type="term" value="F:transferase activity"/>
    <property type="evidence" value="ECO:0007669"/>
    <property type="project" value="InterPro"/>
</dbReference>
<dbReference type="FunFam" id="4.10.950.10:FF:000001">
    <property type="entry name" value="50S ribosomal protein L2"/>
    <property type="match status" value="1"/>
</dbReference>
<name>A0A0G3VIH4_EUGVI</name>
<evidence type="ECO:0000256" key="5">
    <source>
        <dbReference type="SAM" id="MobiDB-lite"/>
    </source>
</evidence>
<dbReference type="Pfam" id="PF03947">
    <property type="entry name" value="Ribosomal_L2_C"/>
    <property type="match status" value="1"/>
</dbReference>
<protein>
    <recommendedName>
        <fullName evidence="4">Large ribosomal subunit protein uL2c</fullName>
    </recommendedName>
</protein>
<dbReference type="GO" id="GO:0009507">
    <property type="term" value="C:chloroplast"/>
    <property type="evidence" value="ECO:0007669"/>
    <property type="project" value="UniProtKB-SubCell"/>
</dbReference>
<dbReference type="InterPro" id="IPR002171">
    <property type="entry name" value="Ribosomal_uL2"/>
</dbReference>
<dbReference type="NCBIfam" id="TIGR01171">
    <property type="entry name" value="rplB_bact"/>
    <property type="match status" value="1"/>
</dbReference>
<dbReference type="GO" id="GO:0005762">
    <property type="term" value="C:mitochondrial large ribosomal subunit"/>
    <property type="evidence" value="ECO:0007669"/>
    <property type="project" value="TreeGrafter"/>
</dbReference>
<dbReference type="PANTHER" id="PTHR13691">
    <property type="entry name" value="RIBOSOMAL PROTEIN L2"/>
    <property type="match status" value="1"/>
</dbReference>
<dbReference type="Gene3D" id="2.40.50.140">
    <property type="entry name" value="Nucleic acid-binding proteins"/>
    <property type="match status" value="1"/>
</dbReference>
<dbReference type="InterPro" id="IPR008991">
    <property type="entry name" value="Translation_prot_SH3-like_sf"/>
</dbReference>
<comment type="subcellular location">
    <subcellularLocation>
        <location evidence="4">Plastid</location>
        <location evidence="4">Chloroplast</location>
    </subcellularLocation>
</comment>
<dbReference type="SMART" id="SM01382">
    <property type="entry name" value="Ribosomal_L2_C"/>
    <property type="match status" value="1"/>
</dbReference>
<dbReference type="InterPro" id="IPR005880">
    <property type="entry name" value="Ribosomal_uL2_bac/org-type"/>
</dbReference>
<dbReference type="GO" id="GO:0032543">
    <property type="term" value="P:mitochondrial translation"/>
    <property type="evidence" value="ECO:0007669"/>
    <property type="project" value="TreeGrafter"/>
</dbReference>
<feature type="domain" description="Large ribosomal subunit protein uL2 RNA-binding" evidence="7">
    <location>
        <begin position="42"/>
        <end position="118"/>
    </location>
</feature>
<dbReference type="FunFam" id="2.40.50.140:FF:000003">
    <property type="entry name" value="50S ribosomal protein L2"/>
    <property type="match status" value="1"/>
</dbReference>
<gene>
    <name evidence="4 8" type="primary">rpl2</name>
</gene>
<dbReference type="InterPro" id="IPR014726">
    <property type="entry name" value="Ribosomal_uL2_dom3"/>
</dbReference>
<dbReference type="PROSITE" id="PS00467">
    <property type="entry name" value="RIBOSOMAL_L2"/>
    <property type="match status" value="1"/>
</dbReference>
<keyword evidence="8" id="KW-0150">Chloroplast</keyword>
<dbReference type="EMBL" id="KP686075">
    <property type="protein sequence ID" value="AKL78993.1"/>
    <property type="molecule type" value="Genomic_DNA"/>
</dbReference>
<dbReference type="FunFam" id="2.30.30.30:FF:000001">
    <property type="entry name" value="50S ribosomal protein L2"/>
    <property type="match status" value="1"/>
</dbReference>
<accession>A0A0G3VIH4</accession>
<feature type="region of interest" description="Disordered" evidence="5">
    <location>
        <begin position="232"/>
        <end position="261"/>
    </location>
</feature>
<geneLocation type="chloroplast" evidence="8"/>
<reference evidence="8" key="1">
    <citation type="journal article" date="2015" name="J. Eukaryot. Microbiol.">
        <title>Chloroplast Genome Evolution in the Euglenaceae.</title>
        <authorList>
            <person name="Bennett M.S."/>
            <person name="Triemer R.E."/>
        </authorList>
    </citation>
    <scope>NUCLEOTIDE SEQUENCE</scope>
    <source>
        <strain evidence="8">SAG 1224-17d</strain>
    </source>
</reference>
<comment type="subunit">
    <text evidence="4">Part of the 50S ribosomal subunit.</text>
</comment>
<evidence type="ECO:0000259" key="7">
    <source>
        <dbReference type="SMART" id="SM01383"/>
    </source>
</evidence>
<keyword evidence="2 4" id="KW-0689">Ribosomal protein</keyword>
<dbReference type="SMART" id="SM01383">
    <property type="entry name" value="Ribosomal_L2"/>
    <property type="match status" value="1"/>
</dbReference>
<feature type="domain" description="Large ribosomal subunit protein uL2 C-terminal" evidence="6">
    <location>
        <begin position="124"/>
        <end position="253"/>
    </location>
</feature>
<dbReference type="InterPro" id="IPR022671">
    <property type="entry name" value="Ribosomal_uL2_CS"/>
</dbReference>
<dbReference type="GO" id="GO:0019843">
    <property type="term" value="F:rRNA binding"/>
    <property type="evidence" value="ECO:0007669"/>
    <property type="project" value="UniProtKB-UniRule"/>
</dbReference>
<dbReference type="HAMAP" id="MF_01320_B">
    <property type="entry name" value="Ribosomal_uL2_B"/>
    <property type="match status" value="1"/>
</dbReference>
<dbReference type="Pfam" id="PF00181">
    <property type="entry name" value="Ribosomal_L2_N"/>
    <property type="match status" value="1"/>
</dbReference>
<keyword evidence="8" id="KW-0934">Plastid</keyword>
<dbReference type="GO" id="GO:0003735">
    <property type="term" value="F:structural constituent of ribosome"/>
    <property type="evidence" value="ECO:0007669"/>
    <property type="project" value="InterPro"/>
</dbReference>
<dbReference type="InterPro" id="IPR012340">
    <property type="entry name" value="NA-bd_OB-fold"/>
</dbReference>
<dbReference type="SUPFAM" id="SSF50249">
    <property type="entry name" value="Nucleic acid-binding proteins"/>
    <property type="match status" value="1"/>
</dbReference>
<dbReference type="SUPFAM" id="SSF50104">
    <property type="entry name" value="Translation proteins SH3-like domain"/>
    <property type="match status" value="1"/>
</dbReference>
<dbReference type="Gene3D" id="2.30.30.30">
    <property type="match status" value="1"/>
</dbReference>
<dbReference type="InterPro" id="IPR014722">
    <property type="entry name" value="Rib_uL2_dom2"/>
</dbReference>
<comment type="similarity">
    <text evidence="1 4">Belongs to the universal ribosomal protein uL2 family.</text>
</comment>
<dbReference type="PIRSF" id="PIRSF002158">
    <property type="entry name" value="Ribosomal_L2"/>
    <property type="match status" value="1"/>
</dbReference>
<evidence type="ECO:0000256" key="2">
    <source>
        <dbReference type="ARBA" id="ARBA00022980"/>
    </source>
</evidence>
<sequence>MSIRFYKAYTSGTRNRSVSSFSEITKVSPEKSLTFSIFRNRGRNNRGIITSRNRGGGHKRLYRQIDFKRNKFDIVARVFSVEYDPNRNARIALLFYTDGEKRYILHPRNLFVGDSVLSGFDVSINVGNALPLSKIPLGTNVHNVEFRPGKGGQIARAAGSFAQILAKEGNFVTLRFPSGEIRFIEKFNWATVGQVGNLEASNIIIGKAGCNRWLGNTPKVRGVAMNPCDHAHGGGEGRSPIGRSRPVTPWGKPALGQKTRKSKRYSDIYIIRSRKSV</sequence>
<evidence type="ECO:0000259" key="6">
    <source>
        <dbReference type="SMART" id="SM01382"/>
    </source>
</evidence>
<proteinExistence type="inferred from homology"/>
<evidence type="ECO:0000256" key="1">
    <source>
        <dbReference type="ARBA" id="ARBA00005636"/>
    </source>
</evidence>
<dbReference type="PANTHER" id="PTHR13691:SF5">
    <property type="entry name" value="LARGE RIBOSOMAL SUBUNIT PROTEIN UL2M"/>
    <property type="match status" value="1"/>
</dbReference>
<dbReference type="Gene3D" id="4.10.950.10">
    <property type="entry name" value="Ribosomal protein L2, domain 3"/>
    <property type="match status" value="1"/>
</dbReference>
<evidence type="ECO:0000313" key="8">
    <source>
        <dbReference type="EMBL" id="AKL78993.1"/>
    </source>
</evidence>